<sequence>MNELLENTMKAIKYNDKEVYSELIKREIPNYLRDLPFIKGNNDLEVKSGIGMGNDALVPWVAIVDRNITKNDKVKKGSGKPTVKKGYYCVYLFSADGSSVYLSFNQGVTQIDVIRKKMKIDGKVLPLKKALLYYAHLLREEMLEKECYIQGEINLHTQVKSKSKAIAGYKYQFANIAAKKYDTGFVVPELNLRNDLEKMIEQYILMTKKIPNHEKFILGKDLVVREMWRQEKALQQVQMPDDIPEDVEILSPVNTFKNEEEVKQSTGKKKSRTISDAKLDEDLKYMKQIGDKAEQIVLKEFKKQVEQKFGLEYANKVRQVSKGEEKGEGHGLGYDILAYDFQEEGEMPKEIFVEVKGTTSSNIKSPFDISINELKKIIELKEKYRLVRVLDVNGEPKILIYKNFEKYESIESLLSGYFNATPTSYRITGVKVD</sequence>
<comment type="caution">
    <text evidence="3">The sequence shown here is derived from an EMBL/GenBank/DDBJ whole genome shotgun (WGS) entry which is preliminary data.</text>
</comment>
<evidence type="ECO:0000259" key="2">
    <source>
        <dbReference type="Pfam" id="PF13020"/>
    </source>
</evidence>
<dbReference type="Pfam" id="PF12102">
    <property type="entry name" value="MrcB_N"/>
    <property type="match status" value="1"/>
</dbReference>
<dbReference type="Proteomes" id="UP000223777">
    <property type="component" value="Unassembled WGS sequence"/>
</dbReference>
<dbReference type="AlphaFoldDB" id="A0A2B9PUP1"/>
<dbReference type="InterPro" id="IPR024975">
    <property type="entry name" value="NOV_C"/>
</dbReference>
<accession>A0A2B9PUP1</accession>
<dbReference type="Pfam" id="PF13020">
    <property type="entry name" value="NOV_C"/>
    <property type="match status" value="1"/>
</dbReference>
<feature type="domain" description="Type IV methyl-directed restriction enzyme EcoKMcrB subunit DNA-binding" evidence="1">
    <location>
        <begin position="16"/>
        <end position="203"/>
    </location>
</feature>
<protein>
    <submittedName>
        <fullName evidence="3">Uncharacterized protein</fullName>
    </submittedName>
</protein>
<proteinExistence type="predicted"/>
<gene>
    <name evidence="3" type="ORF">CN984_17780</name>
</gene>
<dbReference type="EMBL" id="NUIL01000024">
    <property type="protein sequence ID" value="PGO26416.1"/>
    <property type="molecule type" value="Genomic_DNA"/>
</dbReference>
<dbReference type="Gene3D" id="3.30.920.90">
    <property type="match status" value="1"/>
</dbReference>
<name>A0A2B9PUP1_BACCE</name>
<evidence type="ECO:0000313" key="3">
    <source>
        <dbReference type="EMBL" id="PGO26416.1"/>
    </source>
</evidence>
<organism evidence="3 4">
    <name type="scientific">Bacillus cereus</name>
    <dbReference type="NCBI Taxonomy" id="1396"/>
    <lineage>
        <taxon>Bacteria</taxon>
        <taxon>Bacillati</taxon>
        <taxon>Bacillota</taxon>
        <taxon>Bacilli</taxon>
        <taxon>Bacillales</taxon>
        <taxon>Bacillaceae</taxon>
        <taxon>Bacillus</taxon>
        <taxon>Bacillus cereus group</taxon>
    </lineage>
</organism>
<dbReference type="InterPro" id="IPR021961">
    <property type="entry name" value="McrB_DNA-bd"/>
</dbReference>
<reference evidence="3 4" key="1">
    <citation type="submission" date="2017-09" db="EMBL/GenBank/DDBJ databases">
        <title>Large-scale bioinformatics analysis of Bacillus genomes uncovers conserved roles of natural products in bacterial physiology.</title>
        <authorList>
            <consortium name="Agbiome Team Llc"/>
            <person name="Bleich R.M."/>
            <person name="Grubbs K.J."/>
            <person name="Santa Maria K.C."/>
            <person name="Allen S.E."/>
            <person name="Farag S."/>
            <person name="Shank E.A."/>
            <person name="Bowers A."/>
        </authorList>
    </citation>
    <scope>NUCLEOTIDE SEQUENCE [LARGE SCALE GENOMIC DNA]</scope>
    <source>
        <strain evidence="3 4">AFS050027</strain>
    </source>
</reference>
<dbReference type="RefSeq" id="WP_098765306.1">
    <property type="nucleotide sequence ID" value="NZ_NUIL01000024.1"/>
</dbReference>
<evidence type="ECO:0000259" key="1">
    <source>
        <dbReference type="Pfam" id="PF12102"/>
    </source>
</evidence>
<evidence type="ECO:0000313" key="4">
    <source>
        <dbReference type="Proteomes" id="UP000223777"/>
    </source>
</evidence>
<feature type="domain" description="Protein NO VEIN C-terminal" evidence="2">
    <location>
        <begin position="294"/>
        <end position="399"/>
    </location>
</feature>